<protein>
    <submittedName>
        <fullName evidence="2">Putative beta-lactamase HcpC</fullName>
        <ecNumber evidence="2">3.5.2.6</ecNumber>
    </submittedName>
</protein>
<keyword evidence="3" id="KW-1185">Reference proteome</keyword>
<dbReference type="EMBL" id="CP020330">
    <property type="protein sequence ID" value="AQZ50953.1"/>
    <property type="molecule type" value="Genomic_DNA"/>
</dbReference>
<organism evidence="2 3">
    <name type="scientific">Martelella mediterranea DSM 17316</name>
    <dbReference type="NCBI Taxonomy" id="1122214"/>
    <lineage>
        <taxon>Bacteria</taxon>
        <taxon>Pseudomonadati</taxon>
        <taxon>Pseudomonadota</taxon>
        <taxon>Alphaproteobacteria</taxon>
        <taxon>Hyphomicrobiales</taxon>
        <taxon>Aurantimonadaceae</taxon>
        <taxon>Martelella</taxon>
    </lineage>
</organism>
<dbReference type="PANTHER" id="PTHR11102:SF160">
    <property type="entry name" value="ERAD-ASSOCIATED E3 UBIQUITIN-PROTEIN LIGASE COMPONENT HRD3"/>
    <property type="match status" value="1"/>
</dbReference>
<dbReference type="SMART" id="SM00671">
    <property type="entry name" value="SEL1"/>
    <property type="match status" value="3"/>
</dbReference>
<dbReference type="eggNOG" id="COG0790">
    <property type="taxonomic scope" value="Bacteria"/>
</dbReference>
<feature type="chain" id="PRO_5010739391" evidence="1">
    <location>
        <begin position="23"/>
        <end position="270"/>
    </location>
</feature>
<dbReference type="SUPFAM" id="SSF81901">
    <property type="entry name" value="HCP-like"/>
    <property type="match status" value="1"/>
</dbReference>
<dbReference type="STRING" id="1122214.Mame_01604"/>
<dbReference type="Pfam" id="PF08238">
    <property type="entry name" value="Sel1"/>
    <property type="match status" value="4"/>
</dbReference>
<dbReference type="EC" id="3.5.2.6" evidence="2"/>
<proteinExistence type="predicted"/>
<dbReference type="PANTHER" id="PTHR11102">
    <property type="entry name" value="SEL-1-LIKE PROTEIN"/>
    <property type="match status" value="1"/>
</dbReference>
<dbReference type="Gene3D" id="1.25.40.10">
    <property type="entry name" value="Tetratricopeptide repeat domain"/>
    <property type="match status" value="2"/>
</dbReference>
<keyword evidence="2" id="KW-0378">Hydrolase</keyword>
<gene>
    <name evidence="2" type="primary">hcpC_2</name>
    <name evidence="2" type="ORF">Mame_01604</name>
</gene>
<reference evidence="2 3" key="1">
    <citation type="submission" date="2017-03" db="EMBL/GenBank/DDBJ databases">
        <title>Foreign affairs: Plasmid Transfer between Roseobacters and Rhizobia.</title>
        <authorList>
            <person name="Bartling P."/>
            <person name="Bunk B."/>
            <person name="Overmann J."/>
            <person name="Brinkmann H."/>
            <person name="Petersen J."/>
        </authorList>
    </citation>
    <scope>NUCLEOTIDE SEQUENCE [LARGE SCALE GENOMIC DNA]</scope>
    <source>
        <strain evidence="2 3">MACL11</strain>
    </source>
</reference>
<sequence precursor="true">MSRLVVLVFGVLALIGAPLAMADGLDDGRRAFAAGDHSAARGYFAEAFEDGNAEAGFLLARMLEGALGGAADEKAALALYRKTAEASFAPALNRMGLVYWRGEAGVARDPQAAAVFFEHAAVQGDANAAFNLGKLYLDGDGVEKDRTRAATLFRVAAEGDHVLALNTLGGMARDHGQRQQERRYFERSAALGNAVGLFEMARITLRDATQETHDSVRIDAHVYLNLAGARGHPGAGEALQALTATMDADDIARAQEKARNFRGTRESQGG</sequence>
<dbReference type="InterPro" id="IPR050767">
    <property type="entry name" value="Sel1_AlgK"/>
</dbReference>
<name>A0A1U9YZS7_9HYPH</name>
<feature type="signal peptide" evidence="1">
    <location>
        <begin position="1"/>
        <end position="22"/>
    </location>
</feature>
<dbReference type="Proteomes" id="UP000191135">
    <property type="component" value="Chromosome"/>
</dbReference>
<evidence type="ECO:0000256" key="1">
    <source>
        <dbReference type="SAM" id="SignalP"/>
    </source>
</evidence>
<keyword evidence="1" id="KW-0732">Signal</keyword>
<dbReference type="KEGG" id="mmed:Mame_01604"/>
<dbReference type="InterPro" id="IPR006597">
    <property type="entry name" value="Sel1-like"/>
</dbReference>
<dbReference type="GO" id="GO:0008800">
    <property type="term" value="F:beta-lactamase activity"/>
    <property type="evidence" value="ECO:0007669"/>
    <property type="project" value="UniProtKB-EC"/>
</dbReference>
<dbReference type="InterPro" id="IPR011990">
    <property type="entry name" value="TPR-like_helical_dom_sf"/>
</dbReference>
<evidence type="ECO:0000313" key="2">
    <source>
        <dbReference type="EMBL" id="AQZ50953.1"/>
    </source>
</evidence>
<accession>A0A1U9YZS7</accession>
<evidence type="ECO:0000313" key="3">
    <source>
        <dbReference type="Proteomes" id="UP000191135"/>
    </source>
</evidence>
<dbReference type="AlphaFoldDB" id="A0A1U9YZS7"/>